<evidence type="ECO:0000313" key="1">
    <source>
        <dbReference type="EMBL" id="EOD77164.1"/>
    </source>
</evidence>
<dbReference type="Proteomes" id="UP000011223">
    <property type="component" value="Unassembled WGS sequence"/>
</dbReference>
<evidence type="ECO:0000313" key="2">
    <source>
        <dbReference type="Proteomes" id="UP000011223"/>
    </source>
</evidence>
<name>R1GM36_9GAMM</name>
<reference evidence="1 2" key="1">
    <citation type="journal article" date="2014" name="PLoS ONE">
        <title>Grimontia indica AK16(T), sp. nov., Isolated from a Seawater Sample Reports the Presence of Pathogenic Genes Similar to Vibrio Genus.</title>
        <authorList>
            <person name="Singh A."/>
            <person name="Vaidya B."/>
            <person name="Khatri I."/>
            <person name="Srinivas T.N."/>
            <person name="Subramanian S."/>
            <person name="Korpole S."/>
            <person name="Pinnaka A.K."/>
        </authorList>
    </citation>
    <scope>NUCLEOTIDE SEQUENCE [LARGE SCALE GENOMIC DNA]</scope>
    <source>
        <strain evidence="1 2">AK16</strain>
    </source>
</reference>
<gene>
    <name evidence="1" type="ORF">D515_04519</name>
</gene>
<proteinExistence type="predicted"/>
<protein>
    <submittedName>
        <fullName evidence="1">Uncharacterized protein</fullName>
    </submittedName>
</protein>
<keyword evidence="2" id="KW-1185">Reference proteome</keyword>
<comment type="caution">
    <text evidence="1">The sequence shown here is derived from an EMBL/GenBank/DDBJ whole genome shotgun (WGS) entry which is preliminary data.</text>
</comment>
<accession>R1GM36</accession>
<organism evidence="1 2">
    <name type="scientific">Grimontia indica</name>
    <dbReference type="NCBI Taxonomy" id="1056512"/>
    <lineage>
        <taxon>Bacteria</taxon>
        <taxon>Pseudomonadati</taxon>
        <taxon>Pseudomonadota</taxon>
        <taxon>Gammaproteobacteria</taxon>
        <taxon>Vibrionales</taxon>
        <taxon>Vibrionaceae</taxon>
        <taxon>Grimontia</taxon>
    </lineage>
</organism>
<sequence length="37" mass="3742">MAKACVSWVASSVVVIVGSLRAENAAFGGVGELGDQY</sequence>
<dbReference type="EMBL" id="ANFM02000068">
    <property type="protein sequence ID" value="EOD77164.1"/>
    <property type="molecule type" value="Genomic_DNA"/>
</dbReference>
<dbReference type="AlphaFoldDB" id="R1GM36"/>